<accession>A0A392QGL4</accession>
<dbReference type="AlphaFoldDB" id="A0A392QGL4"/>
<protein>
    <submittedName>
        <fullName evidence="1">Uncharacterized protein</fullName>
    </submittedName>
</protein>
<organism evidence="1 2">
    <name type="scientific">Trifolium medium</name>
    <dbReference type="NCBI Taxonomy" id="97028"/>
    <lineage>
        <taxon>Eukaryota</taxon>
        <taxon>Viridiplantae</taxon>
        <taxon>Streptophyta</taxon>
        <taxon>Embryophyta</taxon>
        <taxon>Tracheophyta</taxon>
        <taxon>Spermatophyta</taxon>
        <taxon>Magnoliopsida</taxon>
        <taxon>eudicotyledons</taxon>
        <taxon>Gunneridae</taxon>
        <taxon>Pentapetalae</taxon>
        <taxon>rosids</taxon>
        <taxon>fabids</taxon>
        <taxon>Fabales</taxon>
        <taxon>Fabaceae</taxon>
        <taxon>Papilionoideae</taxon>
        <taxon>50 kb inversion clade</taxon>
        <taxon>NPAAA clade</taxon>
        <taxon>Hologalegina</taxon>
        <taxon>IRL clade</taxon>
        <taxon>Trifolieae</taxon>
        <taxon>Trifolium</taxon>
    </lineage>
</organism>
<evidence type="ECO:0000313" key="2">
    <source>
        <dbReference type="Proteomes" id="UP000265520"/>
    </source>
</evidence>
<comment type="caution">
    <text evidence="1">The sequence shown here is derived from an EMBL/GenBank/DDBJ whole genome shotgun (WGS) entry which is preliminary data.</text>
</comment>
<reference evidence="1 2" key="1">
    <citation type="journal article" date="2018" name="Front. Plant Sci.">
        <title>Red Clover (Trifolium pratense) and Zigzag Clover (T. medium) - A Picture of Genomic Similarities and Differences.</title>
        <authorList>
            <person name="Dluhosova J."/>
            <person name="Istvanek J."/>
            <person name="Nedelnik J."/>
            <person name="Repkova J."/>
        </authorList>
    </citation>
    <scope>NUCLEOTIDE SEQUENCE [LARGE SCALE GENOMIC DNA]</scope>
    <source>
        <strain evidence="2">cv. 10/8</strain>
        <tissue evidence="1">Leaf</tissue>
    </source>
</reference>
<keyword evidence="2" id="KW-1185">Reference proteome</keyword>
<evidence type="ECO:0000313" key="1">
    <source>
        <dbReference type="EMBL" id="MCI22676.1"/>
    </source>
</evidence>
<dbReference type="Proteomes" id="UP000265520">
    <property type="component" value="Unassembled WGS sequence"/>
</dbReference>
<dbReference type="EMBL" id="LXQA010131732">
    <property type="protein sequence ID" value="MCI22676.1"/>
    <property type="molecule type" value="Genomic_DNA"/>
</dbReference>
<name>A0A392QGL4_9FABA</name>
<proteinExistence type="predicted"/>
<sequence length="130" mass="14204">MENKASATYAELQRVCLRINRYADEECHPCVVESIEGQSCFDPVFHDGGQGCNHHGYLASVQIHRISAVVGIVLVMDDGSHVLLFLGIGGLPIENALEQGRCMPTMPTSLQCLLLKPLRNAIQSIDQSRG</sequence>